<keyword evidence="1" id="KW-0147">Chitin-binding</keyword>
<evidence type="ECO:0000256" key="1">
    <source>
        <dbReference type="ARBA" id="ARBA00022669"/>
    </source>
</evidence>
<accession>A0A1Q5Q5W3</accession>
<feature type="chain" id="PRO_5013361691" description="LysM domain-containing protein" evidence="4">
    <location>
        <begin position="20"/>
        <end position="445"/>
    </location>
</feature>
<dbReference type="OrthoDB" id="5985073at2759"/>
<dbReference type="CDD" id="cd00118">
    <property type="entry name" value="LysM"/>
    <property type="match status" value="4"/>
</dbReference>
<dbReference type="Pfam" id="PF01476">
    <property type="entry name" value="LysM"/>
    <property type="match status" value="4"/>
</dbReference>
<dbReference type="AlphaFoldDB" id="A0A1Q5Q5W3"/>
<keyword evidence="3" id="KW-0843">Virulence</keyword>
<dbReference type="InterPro" id="IPR036779">
    <property type="entry name" value="LysM_dom_sf"/>
</dbReference>
<dbReference type="PANTHER" id="PTHR34997:SF2">
    <property type="entry name" value="LYSM DOMAIN-CONTAINING PROTEIN-RELATED"/>
    <property type="match status" value="1"/>
</dbReference>
<dbReference type="InterPro" id="IPR018392">
    <property type="entry name" value="LysM"/>
</dbReference>
<keyword evidence="7" id="KW-1185">Reference proteome</keyword>
<dbReference type="SMART" id="SM00257">
    <property type="entry name" value="LysM"/>
    <property type="match status" value="4"/>
</dbReference>
<dbReference type="EMBL" id="LFMY01000031">
    <property type="protein sequence ID" value="OKL55215.1"/>
    <property type="molecule type" value="Genomic_DNA"/>
</dbReference>
<dbReference type="SUPFAM" id="SSF54106">
    <property type="entry name" value="LysM domain"/>
    <property type="match status" value="4"/>
</dbReference>
<dbReference type="PANTHER" id="PTHR34997">
    <property type="entry name" value="AM15"/>
    <property type="match status" value="1"/>
</dbReference>
<evidence type="ECO:0000259" key="5">
    <source>
        <dbReference type="PROSITE" id="PS51782"/>
    </source>
</evidence>
<reference evidence="6 7" key="1">
    <citation type="submission" date="2015-06" db="EMBL/GenBank/DDBJ databases">
        <title>Talaromyces atroroseus IBT 11181 draft genome.</title>
        <authorList>
            <person name="Rasmussen K.B."/>
            <person name="Rasmussen S."/>
            <person name="Petersen B."/>
            <person name="Sicheritz-Ponten T."/>
            <person name="Mortensen U.H."/>
            <person name="Thrane U."/>
        </authorList>
    </citation>
    <scope>NUCLEOTIDE SEQUENCE [LARGE SCALE GENOMIC DNA]</scope>
    <source>
        <strain evidence="6 7">IBT 11181</strain>
    </source>
</reference>
<name>A0A1Q5Q5W3_TALAT</name>
<feature type="domain" description="LysM" evidence="5">
    <location>
        <begin position="235"/>
        <end position="281"/>
    </location>
</feature>
<evidence type="ECO:0000313" key="7">
    <source>
        <dbReference type="Proteomes" id="UP000214365"/>
    </source>
</evidence>
<feature type="signal peptide" evidence="4">
    <location>
        <begin position="1"/>
        <end position="19"/>
    </location>
</feature>
<dbReference type="InterPro" id="IPR052210">
    <property type="entry name" value="LysM1-like"/>
</dbReference>
<evidence type="ECO:0000256" key="2">
    <source>
        <dbReference type="ARBA" id="ARBA00022729"/>
    </source>
</evidence>
<dbReference type="PROSITE" id="PS51782">
    <property type="entry name" value="LYSM"/>
    <property type="match status" value="4"/>
</dbReference>
<proteinExistence type="predicted"/>
<dbReference type="Proteomes" id="UP000214365">
    <property type="component" value="Unassembled WGS sequence"/>
</dbReference>
<protein>
    <recommendedName>
        <fullName evidence="5">LysM domain-containing protein</fullName>
    </recommendedName>
</protein>
<feature type="domain" description="LysM" evidence="5">
    <location>
        <begin position="150"/>
        <end position="196"/>
    </location>
</feature>
<dbReference type="RefSeq" id="XP_020115336.1">
    <property type="nucleotide sequence ID" value="XM_020266312.1"/>
</dbReference>
<sequence length="445" mass="45349">MNLFYRVVYALVSIKLVGAYLVTPPGTAAPGTTSACSEWVQMSYALTCEIIESYFGLTAAEFEEWNPSVTELGSGCTMIQDLYYCVQIDFVAMSTGFSTSLTGIYIPSSTSGTTTMITTTTMVTTATTTTGDGISTPSPIQTGMANNCDMFHLVVSGDTCDAIATAANVSLATFYAWNPAVGSSCTALDLGDYVCIGVIGSTTSSASIASVSSSSGDGISTPMPIQTGMVSTCDAFHLVVSGDTCAAIATAAGISLTNFYAWNPAVGTSCTSLDLGDYVCIGVIGSTSVTTSSSSSGDGISTPTPIQTGMVSNCDAFHLVVSGDTCAALATAAGISLTNFYAWNPAVGTSCTGLDLGDYVCIGITGSTSATQTTSTGNGVTTPTPTQAGMVTDCDEFHDVVSTDSCDSIAEAANISLSDFYAWNSGVGSSCGSLWLGYYVCTGIL</sequence>
<evidence type="ECO:0000256" key="3">
    <source>
        <dbReference type="ARBA" id="ARBA00023026"/>
    </source>
</evidence>
<organism evidence="6 7">
    <name type="scientific">Talaromyces atroroseus</name>
    <dbReference type="NCBI Taxonomy" id="1441469"/>
    <lineage>
        <taxon>Eukaryota</taxon>
        <taxon>Fungi</taxon>
        <taxon>Dikarya</taxon>
        <taxon>Ascomycota</taxon>
        <taxon>Pezizomycotina</taxon>
        <taxon>Eurotiomycetes</taxon>
        <taxon>Eurotiomycetidae</taxon>
        <taxon>Eurotiales</taxon>
        <taxon>Trichocomaceae</taxon>
        <taxon>Talaromyces</taxon>
        <taxon>Talaromyces sect. Trachyspermi</taxon>
    </lineage>
</organism>
<evidence type="ECO:0000313" key="6">
    <source>
        <dbReference type="EMBL" id="OKL55215.1"/>
    </source>
</evidence>
<feature type="domain" description="LysM" evidence="5">
    <location>
        <begin position="396"/>
        <end position="442"/>
    </location>
</feature>
<dbReference type="STRING" id="1441469.A0A1Q5Q5W3"/>
<comment type="caution">
    <text evidence="6">The sequence shown here is derived from an EMBL/GenBank/DDBJ whole genome shotgun (WGS) entry which is preliminary data.</text>
</comment>
<dbReference type="Gene3D" id="3.10.350.10">
    <property type="entry name" value="LysM domain"/>
    <property type="match status" value="5"/>
</dbReference>
<evidence type="ECO:0000256" key="4">
    <source>
        <dbReference type="SAM" id="SignalP"/>
    </source>
</evidence>
<dbReference type="GO" id="GO:0008061">
    <property type="term" value="F:chitin binding"/>
    <property type="evidence" value="ECO:0007669"/>
    <property type="project" value="UniProtKB-KW"/>
</dbReference>
<dbReference type="GeneID" id="31009268"/>
<keyword evidence="2 4" id="KW-0732">Signal</keyword>
<feature type="domain" description="LysM" evidence="5">
    <location>
        <begin position="316"/>
        <end position="362"/>
    </location>
</feature>
<gene>
    <name evidence="6" type="ORF">UA08_09512</name>
</gene>